<protein>
    <recommendedName>
        <fullName evidence="1">AB hydrolase-1 domain-containing protein</fullName>
    </recommendedName>
</protein>
<dbReference type="Proteomes" id="UP001238179">
    <property type="component" value="Chromosome"/>
</dbReference>
<dbReference type="AlphaFoldDB" id="A0AA48GFY2"/>
<name>A0AA48GFY2_9BACT</name>
<feature type="domain" description="AB hydrolase-1" evidence="1">
    <location>
        <begin position="30"/>
        <end position="243"/>
    </location>
</feature>
<evidence type="ECO:0000313" key="2">
    <source>
        <dbReference type="EMBL" id="BDU72011.1"/>
    </source>
</evidence>
<gene>
    <name evidence="2" type="ORF">METEAL_11850</name>
</gene>
<dbReference type="SUPFAM" id="SSF53474">
    <property type="entry name" value="alpha/beta-Hydrolases"/>
    <property type="match status" value="1"/>
</dbReference>
<reference evidence="3" key="1">
    <citation type="journal article" date="2023" name="Int. J. Syst. Evol. Microbiol.">
        <title>Mesoterricola silvestris gen. nov., sp. nov., Mesoterricola sediminis sp. nov., Geothrix oryzae sp. nov., Geothrix edaphica sp. nov., Geothrix rubra sp. nov., and Geothrix limicola sp. nov., six novel members of Acidobacteriota isolated from soils.</title>
        <authorList>
            <person name="Itoh H."/>
            <person name="Sugisawa Y."/>
            <person name="Mise K."/>
            <person name="Xu Z."/>
            <person name="Kuniyasu M."/>
            <person name="Ushijima N."/>
            <person name="Kawano K."/>
            <person name="Kobayashi E."/>
            <person name="Shiratori Y."/>
            <person name="Masuda Y."/>
            <person name="Senoo K."/>
        </authorList>
    </citation>
    <scope>NUCLEOTIDE SEQUENCE [LARGE SCALE GENOMIC DNA]</scope>
    <source>
        <strain evidence="3">W79</strain>
    </source>
</reference>
<accession>A0AA48GFY2</accession>
<dbReference type="Gene3D" id="3.40.50.1820">
    <property type="entry name" value="alpha/beta hydrolase"/>
    <property type="match status" value="1"/>
</dbReference>
<dbReference type="InterPro" id="IPR000073">
    <property type="entry name" value="AB_hydrolase_1"/>
</dbReference>
<proteinExistence type="predicted"/>
<evidence type="ECO:0000259" key="1">
    <source>
        <dbReference type="Pfam" id="PF12697"/>
    </source>
</evidence>
<dbReference type="InterPro" id="IPR029058">
    <property type="entry name" value="AB_hydrolase_fold"/>
</dbReference>
<organism evidence="2 3">
    <name type="scientific">Mesoterricola silvestris</name>
    <dbReference type="NCBI Taxonomy" id="2927979"/>
    <lineage>
        <taxon>Bacteria</taxon>
        <taxon>Pseudomonadati</taxon>
        <taxon>Acidobacteriota</taxon>
        <taxon>Holophagae</taxon>
        <taxon>Holophagales</taxon>
        <taxon>Holophagaceae</taxon>
        <taxon>Mesoterricola</taxon>
    </lineage>
</organism>
<dbReference type="RefSeq" id="WP_316414913.1">
    <property type="nucleotide sequence ID" value="NZ_AP027080.1"/>
</dbReference>
<dbReference type="KEGG" id="msil:METEAL_11850"/>
<sequence>MKTIELTIQGTDFPLAAALTPAATPGHLAILVHGFKGFMDWGCWPWVAERCAEAGVACLRFNFSHNGIGAEPQVFTELERFQANTFSREVAELRAVVRAAGDLPGVRRVSLLGHSRGGAIALLASEGVASVVTWASLAGLEDLHGFRGREEAWRRDGFVEVRNARTGQVMRLGSGLLEDWEAHRKELDVEAALARYVAQGGRATAIHGDADPAVPLAHGRRLERAGARLVVVEGADHTFGSTHPFPAEPPAALRRALEATLDGF</sequence>
<keyword evidence="3" id="KW-1185">Reference proteome</keyword>
<dbReference type="Pfam" id="PF12697">
    <property type="entry name" value="Abhydrolase_6"/>
    <property type="match status" value="1"/>
</dbReference>
<evidence type="ECO:0000313" key="3">
    <source>
        <dbReference type="Proteomes" id="UP001238179"/>
    </source>
</evidence>
<dbReference type="EMBL" id="AP027080">
    <property type="protein sequence ID" value="BDU72011.1"/>
    <property type="molecule type" value="Genomic_DNA"/>
</dbReference>